<evidence type="ECO:0000313" key="2">
    <source>
        <dbReference type="EMBL" id="MET8438209.1"/>
    </source>
</evidence>
<comment type="caution">
    <text evidence="2">The sequence shown here is derived from an EMBL/GenBank/DDBJ whole genome shotgun (WGS) entry which is preliminary data.</text>
</comment>
<protein>
    <submittedName>
        <fullName evidence="2">SAM-dependent methyltransferase</fullName>
    </submittedName>
</protein>
<evidence type="ECO:0000256" key="1">
    <source>
        <dbReference type="SAM" id="MobiDB-lite"/>
    </source>
</evidence>
<keyword evidence="2" id="KW-0808">Transferase</keyword>
<proteinExistence type="predicted"/>
<feature type="region of interest" description="Disordered" evidence="1">
    <location>
        <begin position="228"/>
        <end position="261"/>
    </location>
</feature>
<dbReference type="EMBL" id="JBEXIP010000053">
    <property type="protein sequence ID" value="MET8438209.1"/>
    <property type="molecule type" value="Genomic_DNA"/>
</dbReference>
<dbReference type="Gene3D" id="3.40.50.150">
    <property type="entry name" value="Vaccinia Virus protein VP39"/>
    <property type="match status" value="1"/>
</dbReference>
<organism evidence="2 3">
    <name type="scientific">Streptomyces sp. 900116325</name>
    <dbReference type="NCBI Taxonomy" id="3154295"/>
    <lineage>
        <taxon>Bacteria</taxon>
        <taxon>Bacillati</taxon>
        <taxon>Actinomycetota</taxon>
        <taxon>Actinomycetes</taxon>
        <taxon>Kitasatosporales</taxon>
        <taxon>Streptomycetaceae</taxon>
        <taxon>Streptomyces</taxon>
    </lineage>
</organism>
<accession>A0ABV2UM67</accession>
<reference evidence="2 3" key="1">
    <citation type="submission" date="2024-06" db="EMBL/GenBank/DDBJ databases">
        <title>The Natural Products Discovery Center: Release of the First 8490 Sequenced Strains for Exploring Actinobacteria Biosynthetic Diversity.</title>
        <authorList>
            <person name="Kalkreuter E."/>
            <person name="Kautsar S.A."/>
            <person name="Yang D."/>
            <person name="Bader C.D."/>
            <person name="Teijaro C.N."/>
            <person name="Fluegel L."/>
            <person name="Davis C.M."/>
            <person name="Simpson J.R."/>
            <person name="Lauterbach L."/>
            <person name="Steele A.D."/>
            <person name="Gui C."/>
            <person name="Meng S."/>
            <person name="Li G."/>
            <person name="Viehrig K."/>
            <person name="Ye F."/>
            <person name="Su P."/>
            <person name="Kiefer A.F."/>
            <person name="Nichols A."/>
            <person name="Cepeda A.J."/>
            <person name="Yan W."/>
            <person name="Fan B."/>
            <person name="Jiang Y."/>
            <person name="Adhikari A."/>
            <person name="Zheng C.-J."/>
            <person name="Schuster L."/>
            <person name="Cowan T.M."/>
            <person name="Smanski M.J."/>
            <person name="Chevrette M.G."/>
            <person name="De Carvalho L.P.S."/>
            <person name="Shen B."/>
        </authorList>
    </citation>
    <scope>NUCLEOTIDE SEQUENCE [LARGE SCALE GENOMIC DNA]</scope>
    <source>
        <strain evidence="2 3">NPDC005137</strain>
    </source>
</reference>
<name>A0ABV2UM67_9ACTN</name>
<sequence length="322" mass="33757">MSGTGATRYAPEWLALREGADAAARASRLLGPLRRHLEAAAGEPGGAEPAPGRSTWVIRDLGCGTGSMGRWLAPRLNGPQHWILHDHDPDLLDLAAARTPRTAADGSPVTVTTEPGDVARLTANVLSGTSLVTASALLDLLTREELNGLAAACAGAGCPALLALSVVGRVHLTPADPLDAEIAHAFNAHQRRVDQGRRLLGPDAVAAASEAFARHGLTVREHVSPWRLGSGPRSLPCDGSRRTQEVDPDGSGGRDPGSSESALTAEWLRGWVGAARDQRPDLAQRADAYLRRRLAECWAGELQVVVHHKDVLALPGPTGGSS</sequence>
<evidence type="ECO:0000313" key="3">
    <source>
        <dbReference type="Proteomes" id="UP001550044"/>
    </source>
</evidence>
<dbReference type="GO" id="GO:0032259">
    <property type="term" value="P:methylation"/>
    <property type="evidence" value="ECO:0007669"/>
    <property type="project" value="UniProtKB-KW"/>
</dbReference>
<dbReference type="Proteomes" id="UP001550044">
    <property type="component" value="Unassembled WGS sequence"/>
</dbReference>
<dbReference type="RefSeq" id="WP_356503848.1">
    <property type="nucleotide sequence ID" value="NZ_JBEXEF010000008.1"/>
</dbReference>
<dbReference type="InterPro" id="IPR029063">
    <property type="entry name" value="SAM-dependent_MTases_sf"/>
</dbReference>
<keyword evidence="2" id="KW-0489">Methyltransferase</keyword>
<dbReference type="SUPFAM" id="SSF53335">
    <property type="entry name" value="S-adenosyl-L-methionine-dependent methyltransferases"/>
    <property type="match status" value="1"/>
</dbReference>
<dbReference type="GO" id="GO:0008168">
    <property type="term" value="F:methyltransferase activity"/>
    <property type="evidence" value="ECO:0007669"/>
    <property type="project" value="UniProtKB-KW"/>
</dbReference>
<gene>
    <name evidence="2" type="ORF">ABZV61_36925</name>
</gene>
<keyword evidence="3" id="KW-1185">Reference proteome</keyword>